<keyword evidence="8" id="KW-1185">Reference proteome</keyword>
<evidence type="ECO:0000256" key="4">
    <source>
        <dbReference type="ARBA" id="ARBA00022917"/>
    </source>
</evidence>
<dbReference type="Gene3D" id="3.30.930.10">
    <property type="entry name" value="Bira Bifunctional Protein, Domain 2"/>
    <property type="match status" value="1"/>
</dbReference>
<feature type="domain" description="Aminoacyl-transfer RNA synthetases class-II family profile" evidence="6">
    <location>
        <begin position="91"/>
        <end position="307"/>
    </location>
</feature>
<keyword evidence="5" id="KW-0030">Aminoacyl-tRNA synthetase</keyword>
<accession>A0A7G1G1E0</accession>
<organism evidence="7 8">
    <name type="scientific">Tepiditoga spiralis</name>
    <dbReference type="NCBI Taxonomy" id="2108365"/>
    <lineage>
        <taxon>Bacteria</taxon>
        <taxon>Thermotogati</taxon>
        <taxon>Thermotogota</taxon>
        <taxon>Thermotogae</taxon>
        <taxon>Petrotogales</taxon>
        <taxon>Petrotogaceae</taxon>
        <taxon>Tepiditoga</taxon>
    </lineage>
</organism>
<dbReference type="InterPro" id="IPR045864">
    <property type="entry name" value="aa-tRNA-synth_II/BPL/LPL"/>
</dbReference>
<dbReference type="GO" id="GO:0005524">
    <property type="term" value="F:ATP binding"/>
    <property type="evidence" value="ECO:0007669"/>
    <property type="project" value="UniProtKB-KW"/>
</dbReference>
<keyword evidence="3" id="KW-0067">ATP-binding</keyword>
<dbReference type="PANTHER" id="PTHR22594:SF48">
    <property type="entry name" value="ASPARAGINYL-TRNA SYNTHETASE-RELATED PROTEIN (N-TRUNCATION)"/>
    <property type="match status" value="1"/>
</dbReference>
<name>A0A7G1G1E0_9BACT</name>
<dbReference type="InterPro" id="IPR006195">
    <property type="entry name" value="aa-tRNA-synth_II"/>
</dbReference>
<keyword evidence="2" id="KW-0547">Nucleotide-binding</keyword>
<evidence type="ECO:0000256" key="2">
    <source>
        <dbReference type="ARBA" id="ARBA00022741"/>
    </source>
</evidence>
<protein>
    <submittedName>
        <fullName evidence="7">Asparagine ligase A</fullName>
    </submittedName>
</protein>
<dbReference type="EMBL" id="AP018712">
    <property type="protein sequence ID" value="BBE29978.1"/>
    <property type="molecule type" value="Genomic_DNA"/>
</dbReference>
<dbReference type="NCBIfam" id="NF005054">
    <property type="entry name" value="PRK06462.1-4"/>
    <property type="match status" value="1"/>
</dbReference>
<dbReference type="GO" id="GO:0006421">
    <property type="term" value="P:asparaginyl-tRNA aminoacylation"/>
    <property type="evidence" value="ECO:0007669"/>
    <property type="project" value="TreeGrafter"/>
</dbReference>
<dbReference type="AlphaFoldDB" id="A0A7G1G1E0"/>
<reference evidence="7 8" key="1">
    <citation type="submission" date="2018-06" db="EMBL/GenBank/DDBJ databases">
        <title>Genome sequencing of Oceanotoga sp. sy52.</title>
        <authorList>
            <person name="Mori K."/>
        </authorList>
    </citation>
    <scope>NUCLEOTIDE SEQUENCE [LARGE SCALE GENOMIC DNA]</scope>
    <source>
        <strain evidence="8">sy52</strain>
    </source>
</reference>
<gene>
    <name evidence="7" type="ORF">OSSY52_01190</name>
</gene>
<dbReference type="InParanoid" id="A0A7G1G1E0"/>
<dbReference type="GO" id="GO:0004816">
    <property type="term" value="F:asparagine-tRNA ligase activity"/>
    <property type="evidence" value="ECO:0007669"/>
    <property type="project" value="TreeGrafter"/>
</dbReference>
<proteinExistence type="predicted"/>
<dbReference type="PROSITE" id="PS50862">
    <property type="entry name" value="AA_TRNA_LIGASE_II"/>
    <property type="match status" value="1"/>
</dbReference>
<dbReference type="KEGG" id="ocy:OSSY52_01190"/>
<evidence type="ECO:0000313" key="8">
    <source>
        <dbReference type="Proteomes" id="UP000516361"/>
    </source>
</evidence>
<dbReference type="Pfam" id="PF00152">
    <property type="entry name" value="tRNA-synt_2"/>
    <property type="match status" value="1"/>
</dbReference>
<keyword evidence="1 7" id="KW-0436">Ligase</keyword>
<dbReference type="RefSeq" id="WP_190615118.1">
    <property type="nucleotide sequence ID" value="NZ_AP018712.1"/>
</dbReference>
<evidence type="ECO:0000256" key="3">
    <source>
        <dbReference type="ARBA" id="ARBA00022840"/>
    </source>
</evidence>
<evidence type="ECO:0000259" key="6">
    <source>
        <dbReference type="PROSITE" id="PS50862"/>
    </source>
</evidence>
<keyword evidence="4" id="KW-0648">Protein biosynthesis</keyword>
<dbReference type="PANTHER" id="PTHR22594">
    <property type="entry name" value="ASPARTYL/LYSYL-TRNA SYNTHETASE"/>
    <property type="match status" value="1"/>
</dbReference>
<evidence type="ECO:0000256" key="5">
    <source>
        <dbReference type="ARBA" id="ARBA00023146"/>
    </source>
</evidence>
<sequence length="312" mass="36237">MKKVDSLELVKKYTDGNFFKDVTFIQSQILKSVRHVLDEKGFIEILPVIISPMTDPLNHPVFNADINYYGKTYSITKSMILHKQISTLVHEKIYSVSPNLRLETEENYDSGRHLVEFVQIDMEKLGATRDEIMDIMEEAIKYTVNTLKDSYPEIIEKYHPSLDFLNKPFKKITVKEAKSTYGEDYEKILSKKSKEPFWLIDMPLLEREFYDKQDMKNPDVLLDFDLIFPEGFGEGISGGEREHEYDQIIKRMDLKRTSSKMFEEYLSLAKEGILKPTAGCGIGVERFTRYILGLDHVENARLFAKAPGRYSI</sequence>
<evidence type="ECO:0000256" key="1">
    <source>
        <dbReference type="ARBA" id="ARBA00022598"/>
    </source>
</evidence>
<dbReference type="InterPro" id="IPR004364">
    <property type="entry name" value="Aa-tRNA-synt_II"/>
</dbReference>
<dbReference type="Proteomes" id="UP000516361">
    <property type="component" value="Chromosome"/>
</dbReference>
<dbReference type="SUPFAM" id="SSF55681">
    <property type="entry name" value="Class II aaRS and biotin synthetases"/>
    <property type="match status" value="1"/>
</dbReference>
<evidence type="ECO:0000313" key="7">
    <source>
        <dbReference type="EMBL" id="BBE29978.1"/>
    </source>
</evidence>